<comment type="subcellular location">
    <subcellularLocation>
        <location evidence="1">Cytoplasm</location>
    </subcellularLocation>
</comment>
<comment type="caution">
    <text evidence="8">The sequence shown here is derived from an EMBL/GenBank/DDBJ whole genome shotgun (WGS) entry which is preliminary data.</text>
</comment>
<evidence type="ECO:0000256" key="7">
    <source>
        <dbReference type="ARBA" id="ARBA00040154"/>
    </source>
</evidence>
<dbReference type="InterPro" id="IPR001680">
    <property type="entry name" value="WD40_rpt"/>
</dbReference>
<dbReference type="SUPFAM" id="SSF50978">
    <property type="entry name" value="WD40 repeat-like"/>
    <property type="match status" value="1"/>
</dbReference>
<keyword evidence="5" id="KW-0677">Repeat</keyword>
<evidence type="ECO:0000256" key="6">
    <source>
        <dbReference type="ARBA" id="ARBA00038255"/>
    </source>
</evidence>
<dbReference type="PANTHER" id="PTHR14344:SF3">
    <property type="entry name" value="WD REPEAT-CONTAINING PROTEIN 6"/>
    <property type="match status" value="1"/>
</dbReference>
<organism evidence="8 9">
    <name type="scientific">Rhipicephalus sanguineus</name>
    <name type="common">Brown dog tick</name>
    <name type="synonym">Ixodes sanguineus</name>
    <dbReference type="NCBI Taxonomy" id="34632"/>
    <lineage>
        <taxon>Eukaryota</taxon>
        <taxon>Metazoa</taxon>
        <taxon>Ecdysozoa</taxon>
        <taxon>Arthropoda</taxon>
        <taxon>Chelicerata</taxon>
        <taxon>Arachnida</taxon>
        <taxon>Acari</taxon>
        <taxon>Parasitiformes</taxon>
        <taxon>Ixodida</taxon>
        <taxon>Ixodoidea</taxon>
        <taxon>Ixodidae</taxon>
        <taxon>Rhipicephalinae</taxon>
        <taxon>Rhipicephalus</taxon>
        <taxon>Rhipicephalus</taxon>
    </lineage>
</organism>
<dbReference type="PANTHER" id="PTHR14344">
    <property type="entry name" value="WD REPEAT PROTEIN"/>
    <property type="match status" value="1"/>
</dbReference>
<keyword evidence="2" id="KW-0963">Cytoplasm</keyword>
<dbReference type="GO" id="GO:0030488">
    <property type="term" value="P:tRNA methylation"/>
    <property type="evidence" value="ECO:0007669"/>
    <property type="project" value="TreeGrafter"/>
</dbReference>
<comment type="similarity">
    <text evidence="6">Belongs to the WD repeat WDR6 family.</text>
</comment>
<dbReference type="VEuPathDB" id="VectorBase:RSAN_028024"/>
<dbReference type="InterPro" id="IPR036322">
    <property type="entry name" value="WD40_repeat_dom_sf"/>
</dbReference>
<dbReference type="Pfam" id="PF00400">
    <property type="entry name" value="WD40"/>
    <property type="match status" value="1"/>
</dbReference>
<gene>
    <name evidence="8" type="ORF">HPB52_001261</name>
</gene>
<keyword evidence="4" id="KW-0819">tRNA processing</keyword>
<evidence type="ECO:0000256" key="2">
    <source>
        <dbReference type="ARBA" id="ARBA00022490"/>
    </source>
</evidence>
<evidence type="ECO:0000256" key="5">
    <source>
        <dbReference type="ARBA" id="ARBA00022737"/>
    </source>
</evidence>
<dbReference type="InterPro" id="IPR015943">
    <property type="entry name" value="WD40/YVTN_repeat-like_dom_sf"/>
</dbReference>
<evidence type="ECO:0000256" key="3">
    <source>
        <dbReference type="ARBA" id="ARBA00022574"/>
    </source>
</evidence>
<reference evidence="8" key="1">
    <citation type="journal article" date="2020" name="Cell">
        <title>Large-Scale Comparative Analyses of Tick Genomes Elucidate Their Genetic Diversity and Vector Capacities.</title>
        <authorList>
            <consortium name="Tick Genome and Microbiome Consortium (TIGMIC)"/>
            <person name="Jia N."/>
            <person name="Wang J."/>
            <person name="Shi W."/>
            <person name="Du L."/>
            <person name="Sun Y."/>
            <person name="Zhan W."/>
            <person name="Jiang J.F."/>
            <person name="Wang Q."/>
            <person name="Zhang B."/>
            <person name="Ji P."/>
            <person name="Bell-Sakyi L."/>
            <person name="Cui X.M."/>
            <person name="Yuan T.T."/>
            <person name="Jiang B.G."/>
            <person name="Yang W.F."/>
            <person name="Lam T.T."/>
            <person name="Chang Q.C."/>
            <person name="Ding S.J."/>
            <person name="Wang X.J."/>
            <person name="Zhu J.G."/>
            <person name="Ruan X.D."/>
            <person name="Zhao L."/>
            <person name="Wei J.T."/>
            <person name="Ye R.Z."/>
            <person name="Que T.C."/>
            <person name="Du C.H."/>
            <person name="Zhou Y.H."/>
            <person name="Cheng J.X."/>
            <person name="Dai P.F."/>
            <person name="Guo W.B."/>
            <person name="Han X.H."/>
            <person name="Huang E.J."/>
            <person name="Li L.F."/>
            <person name="Wei W."/>
            <person name="Gao Y.C."/>
            <person name="Liu J.Z."/>
            <person name="Shao H.Z."/>
            <person name="Wang X."/>
            <person name="Wang C.C."/>
            <person name="Yang T.C."/>
            <person name="Huo Q.B."/>
            <person name="Li W."/>
            <person name="Chen H.Y."/>
            <person name="Chen S.E."/>
            <person name="Zhou L.G."/>
            <person name="Ni X.B."/>
            <person name="Tian J.H."/>
            <person name="Sheng Y."/>
            <person name="Liu T."/>
            <person name="Pan Y.S."/>
            <person name="Xia L.Y."/>
            <person name="Li J."/>
            <person name="Zhao F."/>
            <person name="Cao W.C."/>
        </authorList>
    </citation>
    <scope>NUCLEOTIDE SEQUENCE</scope>
    <source>
        <strain evidence="8">Rsan-2018</strain>
    </source>
</reference>
<evidence type="ECO:0000256" key="1">
    <source>
        <dbReference type="ARBA" id="ARBA00004496"/>
    </source>
</evidence>
<sequence length="242" mass="27261">MSLFRYQWAGPLDILMVIPAGQHCLFRVLRTPLPQPTNQQLTQLQRQQLQQSSVLLSSGNDGLLRFWKLESSKCDLIGVFRRHQSGINALDVYAMQDRMLLVVTGGDDNALVLTNYLITEDNSVVVLEEQILNSAHSTQITGAKFLSPRGNWLVSTGVDQRLRLWQRVAGSLQEHCSRFSCIPDIAAFTCWRQELFFLLPDHFTLKNNEDVVMVVGGEGLDVTLYVAKAEEAMISQTGYYLA</sequence>
<keyword evidence="3" id="KW-0853">WD repeat</keyword>
<name>A0A9D4T8E2_RHISA</name>
<dbReference type="AlphaFoldDB" id="A0A9D4T8E2"/>
<reference evidence="8" key="2">
    <citation type="submission" date="2021-09" db="EMBL/GenBank/DDBJ databases">
        <authorList>
            <person name="Jia N."/>
            <person name="Wang J."/>
            <person name="Shi W."/>
            <person name="Du L."/>
            <person name="Sun Y."/>
            <person name="Zhan W."/>
            <person name="Jiang J."/>
            <person name="Wang Q."/>
            <person name="Zhang B."/>
            <person name="Ji P."/>
            <person name="Sakyi L.B."/>
            <person name="Cui X."/>
            <person name="Yuan T."/>
            <person name="Jiang B."/>
            <person name="Yang W."/>
            <person name="Lam T.T.-Y."/>
            <person name="Chang Q."/>
            <person name="Ding S."/>
            <person name="Wang X."/>
            <person name="Zhu J."/>
            <person name="Ruan X."/>
            <person name="Zhao L."/>
            <person name="Wei J."/>
            <person name="Que T."/>
            <person name="Du C."/>
            <person name="Cheng J."/>
            <person name="Dai P."/>
            <person name="Han X."/>
            <person name="Huang E."/>
            <person name="Gao Y."/>
            <person name="Liu J."/>
            <person name="Shao H."/>
            <person name="Ye R."/>
            <person name="Li L."/>
            <person name="Wei W."/>
            <person name="Wang X."/>
            <person name="Wang C."/>
            <person name="Huo Q."/>
            <person name="Li W."/>
            <person name="Guo W."/>
            <person name="Chen H."/>
            <person name="Chen S."/>
            <person name="Zhou L."/>
            <person name="Zhou L."/>
            <person name="Ni X."/>
            <person name="Tian J."/>
            <person name="Zhou Y."/>
            <person name="Sheng Y."/>
            <person name="Liu T."/>
            <person name="Pan Y."/>
            <person name="Xia L."/>
            <person name="Li J."/>
            <person name="Zhao F."/>
            <person name="Cao W."/>
        </authorList>
    </citation>
    <scope>NUCLEOTIDE SEQUENCE</scope>
    <source>
        <strain evidence="8">Rsan-2018</strain>
        <tissue evidence="8">Larvae</tissue>
    </source>
</reference>
<accession>A0A9D4T8E2</accession>
<evidence type="ECO:0000313" key="9">
    <source>
        <dbReference type="Proteomes" id="UP000821837"/>
    </source>
</evidence>
<dbReference type="EMBL" id="JABSTV010001245">
    <property type="protein sequence ID" value="KAH7981842.1"/>
    <property type="molecule type" value="Genomic_DNA"/>
</dbReference>
<evidence type="ECO:0000313" key="8">
    <source>
        <dbReference type="EMBL" id="KAH7981842.1"/>
    </source>
</evidence>
<dbReference type="Proteomes" id="UP000821837">
    <property type="component" value="Chromosome 1"/>
</dbReference>
<dbReference type="GO" id="GO:0005737">
    <property type="term" value="C:cytoplasm"/>
    <property type="evidence" value="ECO:0007669"/>
    <property type="project" value="UniProtKB-SubCell"/>
</dbReference>
<dbReference type="InterPro" id="IPR051973">
    <property type="entry name" value="tRNA_Anticodon_Mtase-Reg"/>
</dbReference>
<keyword evidence="9" id="KW-1185">Reference proteome</keyword>
<dbReference type="SMART" id="SM00320">
    <property type="entry name" value="WD40"/>
    <property type="match status" value="3"/>
</dbReference>
<dbReference type="Gene3D" id="2.130.10.10">
    <property type="entry name" value="YVTN repeat-like/Quinoprotein amine dehydrogenase"/>
    <property type="match status" value="1"/>
</dbReference>
<proteinExistence type="inferred from homology"/>
<protein>
    <recommendedName>
        <fullName evidence="7">tRNA (34-2'-O)-methyltransferase regulator WDR6</fullName>
    </recommendedName>
</protein>
<evidence type="ECO:0000256" key="4">
    <source>
        <dbReference type="ARBA" id="ARBA00022694"/>
    </source>
</evidence>